<comment type="caution">
    <text evidence="8">The sequence shown here is derived from an EMBL/GenBank/DDBJ whole genome shotgun (WGS) entry which is preliminary data.</text>
</comment>
<keyword evidence="4 6" id="KW-0378">Hydrolase</keyword>
<dbReference type="STRING" id="1193182.BN11_4990015"/>
<dbReference type="Pfam" id="PF01850">
    <property type="entry name" value="PIN"/>
    <property type="match status" value="1"/>
</dbReference>
<protein>
    <recommendedName>
        <fullName evidence="6">Ribonuclease VapC</fullName>
        <shortName evidence="6">RNase VapC</shortName>
        <ecNumber evidence="6">3.1.-.-</ecNumber>
    </recommendedName>
    <alternativeName>
        <fullName evidence="6">Toxin VapC</fullName>
    </alternativeName>
</protein>
<dbReference type="InterPro" id="IPR022907">
    <property type="entry name" value="VapC_family"/>
</dbReference>
<comment type="similarity">
    <text evidence="6">Belongs to the PINc/VapC protein family.</text>
</comment>
<dbReference type="GO" id="GO:0000287">
    <property type="term" value="F:magnesium ion binding"/>
    <property type="evidence" value="ECO:0007669"/>
    <property type="project" value="UniProtKB-UniRule"/>
</dbReference>
<evidence type="ECO:0000256" key="4">
    <source>
        <dbReference type="ARBA" id="ARBA00022801"/>
    </source>
</evidence>
<dbReference type="OrthoDB" id="556169at2"/>
<reference evidence="8 9" key="1">
    <citation type="journal article" date="2013" name="ISME J.">
        <title>A metabolic model for members of the genus Tetrasphaera involved in enhanced biological phosphorus removal.</title>
        <authorList>
            <person name="Kristiansen R."/>
            <person name="Nguyen H.T.T."/>
            <person name="Saunders A.M."/>
            <person name="Nielsen J.L."/>
            <person name="Wimmer R."/>
            <person name="Le V.Q."/>
            <person name="McIlroy S.J."/>
            <person name="Petrovski S."/>
            <person name="Seviour R.J."/>
            <person name="Calteau A."/>
            <person name="Nielsen K.L."/>
            <person name="Nielsen P.H."/>
        </authorList>
    </citation>
    <scope>NUCLEOTIDE SEQUENCE [LARGE SCALE GENOMIC DNA]</scope>
    <source>
        <strain evidence="8 9">Ben110</strain>
    </source>
</reference>
<evidence type="ECO:0000259" key="7">
    <source>
        <dbReference type="Pfam" id="PF01850"/>
    </source>
</evidence>
<keyword evidence="9" id="KW-1185">Reference proteome</keyword>
<dbReference type="GO" id="GO:0004540">
    <property type="term" value="F:RNA nuclease activity"/>
    <property type="evidence" value="ECO:0007669"/>
    <property type="project" value="InterPro"/>
</dbReference>
<sequence length="145" mass="15194">MIALDTNLLVYAHRRDSAHHAAAAAAISAAVLHRGGCAVPWPCLHEFLAVVTHPRIYSPPTPPAEAIAAVVALAAQPGVHVIGEGTDHLTVLSDLLSSGRVTGPKIHDARVAAICLAHGVDALWSADRDFSWFPALRVVNPLVTA</sequence>
<dbReference type="RefSeq" id="WP_048700314.1">
    <property type="nucleotide sequence ID" value="NZ_HG764815.1"/>
</dbReference>
<name>W6K1R9_9MICO</name>
<dbReference type="Proteomes" id="UP000035763">
    <property type="component" value="Unassembled WGS sequence"/>
</dbReference>
<dbReference type="GO" id="GO:0045926">
    <property type="term" value="P:negative regulation of growth"/>
    <property type="evidence" value="ECO:0007669"/>
    <property type="project" value="UniProtKB-ARBA"/>
</dbReference>
<feature type="domain" description="PIN" evidence="7">
    <location>
        <begin position="2"/>
        <end position="131"/>
    </location>
</feature>
<dbReference type="SUPFAM" id="SSF88723">
    <property type="entry name" value="PIN domain-like"/>
    <property type="match status" value="1"/>
</dbReference>
<feature type="binding site" evidence="6">
    <location>
        <position position="5"/>
    </location>
    <ligand>
        <name>Mg(2+)</name>
        <dbReference type="ChEBI" id="CHEBI:18420"/>
    </ligand>
</feature>
<dbReference type="InterPro" id="IPR029060">
    <property type="entry name" value="PIN-like_dom_sf"/>
</dbReference>
<evidence type="ECO:0000256" key="1">
    <source>
        <dbReference type="ARBA" id="ARBA00022649"/>
    </source>
</evidence>
<dbReference type="GO" id="GO:0016788">
    <property type="term" value="F:hydrolase activity, acting on ester bonds"/>
    <property type="evidence" value="ECO:0007669"/>
    <property type="project" value="InterPro"/>
</dbReference>
<dbReference type="EMBL" id="CAJA01000444">
    <property type="protein sequence ID" value="CCH74955.1"/>
    <property type="molecule type" value="Genomic_DNA"/>
</dbReference>
<dbReference type="HAMAP" id="MF_00265">
    <property type="entry name" value="VapC_Nob1"/>
    <property type="match status" value="1"/>
</dbReference>
<keyword evidence="1 6" id="KW-1277">Toxin-antitoxin system</keyword>
<dbReference type="AlphaFoldDB" id="W6K1R9"/>
<keyword evidence="5 6" id="KW-0460">Magnesium</keyword>
<dbReference type="Gene3D" id="3.40.50.1010">
    <property type="entry name" value="5'-nuclease"/>
    <property type="match status" value="1"/>
</dbReference>
<evidence type="ECO:0000256" key="5">
    <source>
        <dbReference type="ARBA" id="ARBA00022842"/>
    </source>
</evidence>
<keyword evidence="6" id="KW-0800">Toxin</keyword>
<evidence type="ECO:0000256" key="6">
    <source>
        <dbReference type="HAMAP-Rule" id="MF_00265"/>
    </source>
</evidence>
<keyword evidence="2 6" id="KW-0540">Nuclease</keyword>
<organism evidence="8 9">
    <name type="scientific">Nostocoides australiense Ben110</name>
    <dbReference type="NCBI Taxonomy" id="1193182"/>
    <lineage>
        <taxon>Bacteria</taxon>
        <taxon>Bacillati</taxon>
        <taxon>Actinomycetota</taxon>
        <taxon>Actinomycetes</taxon>
        <taxon>Micrococcales</taxon>
        <taxon>Intrasporangiaceae</taxon>
        <taxon>Nostocoides</taxon>
    </lineage>
</organism>
<evidence type="ECO:0000313" key="9">
    <source>
        <dbReference type="Proteomes" id="UP000035763"/>
    </source>
</evidence>
<feature type="binding site" evidence="6">
    <location>
        <position position="108"/>
    </location>
    <ligand>
        <name>Mg(2+)</name>
        <dbReference type="ChEBI" id="CHEBI:18420"/>
    </ligand>
</feature>
<dbReference type="InterPro" id="IPR002716">
    <property type="entry name" value="PIN_dom"/>
</dbReference>
<evidence type="ECO:0000313" key="8">
    <source>
        <dbReference type="EMBL" id="CCH74955.1"/>
    </source>
</evidence>
<dbReference type="InterPro" id="IPR006226">
    <property type="entry name" value="Mtu_PIN"/>
</dbReference>
<dbReference type="GO" id="GO:0090729">
    <property type="term" value="F:toxin activity"/>
    <property type="evidence" value="ECO:0007669"/>
    <property type="project" value="UniProtKB-KW"/>
</dbReference>
<keyword evidence="3 6" id="KW-0479">Metal-binding</keyword>
<evidence type="ECO:0000256" key="2">
    <source>
        <dbReference type="ARBA" id="ARBA00022722"/>
    </source>
</evidence>
<dbReference type="EC" id="3.1.-.-" evidence="6"/>
<comment type="cofactor">
    <cofactor evidence="6">
        <name>Mg(2+)</name>
        <dbReference type="ChEBI" id="CHEBI:18420"/>
    </cofactor>
</comment>
<accession>W6K1R9</accession>
<proteinExistence type="inferred from homology"/>
<gene>
    <name evidence="6" type="primary">vapC</name>
    <name evidence="8" type="ORF">BN11_4990015</name>
</gene>
<evidence type="ECO:0000256" key="3">
    <source>
        <dbReference type="ARBA" id="ARBA00022723"/>
    </source>
</evidence>
<dbReference type="NCBIfam" id="TIGR00028">
    <property type="entry name" value="Mtu_PIN_fam"/>
    <property type="match status" value="1"/>
</dbReference>
<comment type="function">
    <text evidence="6">Toxic component of a toxin-antitoxin (TA) system. An RNase.</text>
</comment>